<protein>
    <submittedName>
        <fullName evidence="7">Transmembrane protein</fullName>
    </submittedName>
</protein>
<proteinExistence type="predicted"/>
<feature type="transmembrane region" description="Helical" evidence="5">
    <location>
        <begin position="308"/>
        <end position="331"/>
    </location>
</feature>
<feature type="transmembrane region" description="Helical" evidence="5">
    <location>
        <begin position="166"/>
        <end position="194"/>
    </location>
</feature>
<reference evidence="7" key="1">
    <citation type="submission" date="2018-04" db="EMBL/GenBank/DDBJ databases">
        <title>Transcriptome assembly of Sipha flava.</title>
        <authorList>
            <person name="Scully E.D."/>
            <person name="Geib S.M."/>
            <person name="Palmer N.A."/>
            <person name="Koch K."/>
            <person name="Bradshaw J."/>
            <person name="Heng-Moss T."/>
            <person name="Sarath G."/>
        </authorList>
    </citation>
    <scope>NUCLEOTIDE SEQUENCE</scope>
</reference>
<dbReference type="InterPro" id="IPR025423">
    <property type="entry name" value="TMEM205-like"/>
</dbReference>
<dbReference type="GO" id="GO:0016020">
    <property type="term" value="C:membrane"/>
    <property type="evidence" value="ECO:0007669"/>
    <property type="project" value="UniProtKB-SubCell"/>
</dbReference>
<feature type="domain" description="TMEM205-like" evidence="6">
    <location>
        <begin position="172"/>
        <end position="266"/>
    </location>
</feature>
<keyword evidence="4 5" id="KW-0472">Membrane</keyword>
<accession>A0A2S2R2W2</accession>
<gene>
    <name evidence="7" type="primary">Tmem205</name>
    <name evidence="7" type="ORF">g.162739</name>
</gene>
<name>A0A2S2R2W2_9HEMI</name>
<evidence type="ECO:0000256" key="5">
    <source>
        <dbReference type="SAM" id="Phobius"/>
    </source>
</evidence>
<dbReference type="EMBL" id="GGMS01015071">
    <property type="protein sequence ID" value="MBY84274.1"/>
    <property type="molecule type" value="Transcribed_RNA"/>
</dbReference>
<evidence type="ECO:0000256" key="2">
    <source>
        <dbReference type="ARBA" id="ARBA00022692"/>
    </source>
</evidence>
<dbReference type="PANTHER" id="PTHR23241">
    <property type="entry name" value="LATE EMBRYOGENESIS ABUNDANT PLANTS LEA-RELATED"/>
    <property type="match status" value="1"/>
</dbReference>
<evidence type="ECO:0000259" key="6">
    <source>
        <dbReference type="Pfam" id="PF13664"/>
    </source>
</evidence>
<dbReference type="PANTHER" id="PTHR23241:SF102">
    <property type="entry name" value="LD23009P"/>
    <property type="match status" value="1"/>
</dbReference>
<feature type="transmembrane region" description="Helical" evidence="5">
    <location>
        <begin position="123"/>
        <end position="146"/>
    </location>
</feature>
<comment type="subcellular location">
    <subcellularLocation>
        <location evidence="1">Membrane</location>
    </subcellularLocation>
</comment>
<dbReference type="AlphaFoldDB" id="A0A2S2R2W2"/>
<organism evidence="7">
    <name type="scientific">Sipha flava</name>
    <name type="common">yellow sugarcane aphid</name>
    <dbReference type="NCBI Taxonomy" id="143950"/>
    <lineage>
        <taxon>Eukaryota</taxon>
        <taxon>Metazoa</taxon>
        <taxon>Ecdysozoa</taxon>
        <taxon>Arthropoda</taxon>
        <taxon>Hexapoda</taxon>
        <taxon>Insecta</taxon>
        <taxon>Pterygota</taxon>
        <taxon>Neoptera</taxon>
        <taxon>Paraneoptera</taxon>
        <taxon>Hemiptera</taxon>
        <taxon>Sternorrhyncha</taxon>
        <taxon>Aphidomorpha</taxon>
        <taxon>Aphidoidea</taxon>
        <taxon>Aphididae</taxon>
        <taxon>Sipha</taxon>
    </lineage>
</organism>
<dbReference type="Pfam" id="PF13664">
    <property type="entry name" value="DUF4149"/>
    <property type="match status" value="1"/>
</dbReference>
<evidence type="ECO:0000313" key="7">
    <source>
        <dbReference type="EMBL" id="MBY84274.1"/>
    </source>
</evidence>
<evidence type="ECO:0000256" key="3">
    <source>
        <dbReference type="ARBA" id="ARBA00022989"/>
    </source>
</evidence>
<dbReference type="OrthoDB" id="1641132at2759"/>
<keyword evidence="3 5" id="KW-1133">Transmembrane helix</keyword>
<evidence type="ECO:0000256" key="1">
    <source>
        <dbReference type="ARBA" id="ARBA00004370"/>
    </source>
</evidence>
<sequence length="332" mass="37573">MINIYIYTHTHIYIYIYINTITSDHHTSITMCGTANHNNFKPGHGHHHLWMSMADSAAYKYLANNETTTAPSTEHPPAVEKVELKKPNDTLMTAMMTVTKSTVHKCTSFLEDVQKSQAYKVMFFVQPAHVIMMLAVTLVAASMLPNNIKRTSNANGEIKPRSFVNFVYLAAFCTHVGAQFWMTFISGLSLYFNLTRHAFGDVQRILFPKYFSLNSVLSAITLIQFSKIHVAANMWDVYTYTQLFVLSLCFLLELVIRLYAVPPLLRLISMKMAIEKSAGVGTVVGNYDLGRLVDCPHYMAIHRAFRQVHLCVAMGNVITMMCTSFHLMYIAS</sequence>
<feature type="transmembrane region" description="Helical" evidence="5">
    <location>
        <begin position="237"/>
        <end position="260"/>
    </location>
</feature>
<keyword evidence="2 5" id="KW-0812">Transmembrane</keyword>
<evidence type="ECO:0000256" key="4">
    <source>
        <dbReference type="ARBA" id="ARBA00023136"/>
    </source>
</evidence>
<feature type="transmembrane region" description="Helical" evidence="5">
    <location>
        <begin position="206"/>
        <end position="225"/>
    </location>
</feature>
<dbReference type="InterPro" id="IPR053009">
    <property type="entry name" value="Xanthocillin_Biosynth-Assoc"/>
</dbReference>